<organism evidence="2 3">
    <name type="scientific">Tetraodon nigroviridis</name>
    <name type="common">Spotted green pufferfish</name>
    <name type="synonym">Chelonodon nigroviridis</name>
    <dbReference type="NCBI Taxonomy" id="99883"/>
    <lineage>
        <taxon>Eukaryota</taxon>
        <taxon>Metazoa</taxon>
        <taxon>Chordata</taxon>
        <taxon>Craniata</taxon>
        <taxon>Vertebrata</taxon>
        <taxon>Euteleostomi</taxon>
        <taxon>Actinopterygii</taxon>
        <taxon>Neopterygii</taxon>
        <taxon>Teleostei</taxon>
        <taxon>Neoteleostei</taxon>
        <taxon>Acanthomorphata</taxon>
        <taxon>Eupercaria</taxon>
        <taxon>Tetraodontiformes</taxon>
        <taxon>Tetradontoidea</taxon>
        <taxon>Tetraodontidae</taxon>
        <taxon>Tetraodon</taxon>
    </lineage>
</organism>
<reference evidence="3" key="1">
    <citation type="journal article" date="2004" name="Nature">
        <title>Genome duplication in the teleost fish Tetraodon nigroviridis reveals the early vertebrate proto-karyotype.</title>
        <authorList>
            <person name="Jaillon O."/>
            <person name="Aury J.-M."/>
            <person name="Brunet F."/>
            <person name="Petit J.-L."/>
            <person name="Stange-Thomann N."/>
            <person name="Mauceli E."/>
            <person name="Bouneau L."/>
            <person name="Fischer C."/>
            <person name="Ozouf-Costaz C."/>
            <person name="Bernot A."/>
            <person name="Nicaud S."/>
            <person name="Jaffe D."/>
            <person name="Fisher S."/>
            <person name="Lutfalla G."/>
            <person name="Dossat C."/>
            <person name="Segurens B."/>
            <person name="Dasilva C."/>
            <person name="Salanoubat M."/>
            <person name="Levy M."/>
            <person name="Boudet N."/>
            <person name="Castellano S."/>
            <person name="Anthouard V."/>
            <person name="Jubin C."/>
            <person name="Castelli V."/>
            <person name="Katinka M."/>
            <person name="Vacherie B."/>
            <person name="Biemont C."/>
            <person name="Skalli Z."/>
            <person name="Cattolico L."/>
            <person name="Poulain J."/>
            <person name="De Berardinis V."/>
            <person name="Cruaud C."/>
            <person name="Duprat S."/>
            <person name="Brottier P."/>
            <person name="Coutanceau J.-P."/>
            <person name="Gouzy J."/>
            <person name="Parra G."/>
            <person name="Lardier G."/>
            <person name="Chapple C."/>
            <person name="McKernan K.J."/>
            <person name="McEwan P."/>
            <person name="Bosak S."/>
            <person name="Kellis M."/>
            <person name="Volff J.-N."/>
            <person name="Guigo R."/>
            <person name="Zody M.C."/>
            <person name="Mesirov J."/>
            <person name="Lindblad-Toh K."/>
            <person name="Birren B."/>
            <person name="Nusbaum C."/>
            <person name="Kahn D."/>
            <person name="Robinson-Rechavi M."/>
            <person name="Laudet V."/>
            <person name="Schachter V."/>
            <person name="Quetier F."/>
            <person name="Saurin W."/>
            <person name="Scarpelli C."/>
            <person name="Wincker P."/>
            <person name="Lander E.S."/>
            <person name="Weissenbach J."/>
            <person name="Roest Crollius H."/>
        </authorList>
    </citation>
    <scope>NUCLEOTIDE SEQUENCE [LARGE SCALE GENOMIC DNA]</scope>
</reference>
<proteinExistence type="predicted"/>
<sequence length="233" mass="25496">GGFRYQDETHLTGRKPSEWFPAAGSRIDENVPQILIVVNGGKSADDFKTAVLGLKNKRVRVYAVGVGNNESELQNLASEPTMVARASTVLELSENVEQILDTLEDEVRGNLCIKQQETPTTCNIEVLVGFDVSAQNIFSAQPNLQSKMNSILQRISKMAAISCSSGQIPSVQVGILAMDSAFEPAHLEFTDNADELFEAFSTLRSRGPFVLNGRTISAYTNRFKGRQNNAIKV</sequence>
<dbReference type="Pfam" id="PF00092">
    <property type="entry name" value="VWA"/>
    <property type="match status" value="1"/>
</dbReference>
<dbReference type="PANTHER" id="PTHR24020:SF20">
    <property type="entry name" value="PH DOMAIN-CONTAINING PROTEIN"/>
    <property type="match status" value="1"/>
</dbReference>
<name>H3C2F1_TETNG</name>
<evidence type="ECO:0000313" key="2">
    <source>
        <dbReference type="Ensembl" id="ENSTNIP00000002419.1"/>
    </source>
</evidence>
<dbReference type="InterPro" id="IPR036465">
    <property type="entry name" value="vWFA_dom_sf"/>
</dbReference>
<reference evidence="2" key="3">
    <citation type="submission" date="2025-09" db="UniProtKB">
        <authorList>
            <consortium name="Ensembl"/>
        </authorList>
    </citation>
    <scope>IDENTIFICATION</scope>
</reference>
<dbReference type="Gene3D" id="3.40.50.410">
    <property type="entry name" value="von Willebrand factor, type A domain"/>
    <property type="match status" value="1"/>
</dbReference>
<dbReference type="SUPFAM" id="SSF53300">
    <property type="entry name" value="vWA-like"/>
    <property type="match status" value="1"/>
</dbReference>
<evidence type="ECO:0000313" key="3">
    <source>
        <dbReference type="Proteomes" id="UP000007303"/>
    </source>
</evidence>
<dbReference type="InterPro" id="IPR050525">
    <property type="entry name" value="ECM_Assembly_Org"/>
</dbReference>
<keyword evidence="3" id="KW-1185">Reference proteome</keyword>
<evidence type="ECO:0000259" key="1">
    <source>
        <dbReference type="PROSITE" id="PS50234"/>
    </source>
</evidence>
<dbReference type="Proteomes" id="UP000007303">
    <property type="component" value="Unassembled WGS sequence"/>
</dbReference>
<protein>
    <recommendedName>
        <fullName evidence="1">VWFA domain-containing protein</fullName>
    </recommendedName>
</protein>
<dbReference type="InParanoid" id="H3C2F1"/>
<dbReference type="InterPro" id="IPR002035">
    <property type="entry name" value="VWF_A"/>
</dbReference>
<dbReference type="PANTHER" id="PTHR24020">
    <property type="entry name" value="COLLAGEN ALPHA"/>
    <property type="match status" value="1"/>
</dbReference>
<dbReference type="HOGENOM" id="CLU_1192309_0_0_1"/>
<feature type="domain" description="VWFA" evidence="1">
    <location>
        <begin position="1"/>
        <end position="103"/>
    </location>
</feature>
<dbReference type="AlphaFoldDB" id="H3C2F1"/>
<accession>H3C2F1</accession>
<dbReference type="GeneTree" id="ENSGT00940000156462"/>
<dbReference type="PROSITE" id="PS50234">
    <property type="entry name" value="VWFA"/>
    <property type="match status" value="1"/>
</dbReference>
<reference evidence="2" key="2">
    <citation type="submission" date="2025-08" db="UniProtKB">
        <authorList>
            <consortium name="Ensembl"/>
        </authorList>
    </citation>
    <scope>IDENTIFICATION</scope>
</reference>
<dbReference type="Ensembl" id="ENSTNIT00000001839.1">
    <property type="protein sequence ID" value="ENSTNIP00000002419.1"/>
    <property type="gene ID" value="ENSTNIG00000001486.1"/>
</dbReference>